<evidence type="ECO:0000313" key="1">
    <source>
        <dbReference type="EMBL" id="MPD05506.1"/>
    </source>
</evidence>
<dbReference type="Proteomes" id="UP000324222">
    <property type="component" value="Unassembled WGS sequence"/>
</dbReference>
<organism evidence="1 2">
    <name type="scientific">Portunus trituberculatus</name>
    <name type="common">Swimming crab</name>
    <name type="synonym">Neptunus trituberculatus</name>
    <dbReference type="NCBI Taxonomy" id="210409"/>
    <lineage>
        <taxon>Eukaryota</taxon>
        <taxon>Metazoa</taxon>
        <taxon>Ecdysozoa</taxon>
        <taxon>Arthropoda</taxon>
        <taxon>Crustacea</taxon>
        <taxon>Multicrustacea</taxon>
        <taxon>Malacostraca</taxon>
        <taxon>Eumalacostraca</taxon>
        <taxon>Eucarida</taxon>
        <taxon>Decapoda</taxon>
        <taxon>Pleocyemata</taxon>
        <taxon>Brachyura</taxon>
        <taxon>Eubrachyura</taxon>
        <taxon>Portunoidea</taxon>
        <taxon>Portunidae</taxon>
        <taxon>Portuninae</taxon>
        <taxon>Portunus</taxon>
    </lineage>
</organism>
<proteinExistence type="predicted"/>
<keyword evidence="2" id="KW-1185">Reference proteome</keyword>
<dbReference type="AlphaFoldDB" id="A0A5B7KF52"/>
<comment type="caution">
    <text evidence="1">The sequence shown here is derived from an EMBL/GenBank/DDBJ whole genome shotgun (WGS) entry which is preliminary data.</text>
</comment>
<name>A0A5B7KF52_PORTR</name>
<accession>A0A5B7KF52</accession>
<gene>
    <name evidence="1" type="ORF">E2C01_101253</name>
</gene>
<protein>
    <submittedName>
        <fullName evidence="1">Uncharacterized protein</fullName>
    </submittedName>
</protein>
<dbReference type="EMBL" id="VSRR010146346">
    <property type="protein sequence ID" value="MPD05506.1"/>
    <property type="molecule type" value="Genomic_DNA"/>
</dbReference>
<evidence type="ECO:0000313" key="2">
    <source>
        <dbReference type="Proteomes" id="UP000324222"/>
    </source>
</evidence>
<reference evidence="1 2" key="1">
    <citation type="submission" date="2019-05" db="EMBL/GenBank/DDBJ databases">
        <title>Another draft genome of Portunus trituberculatus and its Hox gene families provides insights of decapod evolution.</title>
        <authorList>
            <person name="Jeong J.-H."/>
            <person name="Song I."/>
            <person name="Kim S."/>
            <person name="Choi T."/>
            <person name="Kim D."/>
            <person name="Ryu S."/>
            <person name="Kim W."/>
        </authorList>
    </citation>
    <scope>NUCLEOTIDE SEQUENCE [LARGE SCALE GENOMIC DNA]</scope>
    <source>
        <tissue evidence="1">Muscle</tissue>
    </source>
</reference>
<sequence>MKKTSTPLTKRSNKRTRPIITVAFENKPNETSNPFGNLQVGTVSRVRRVVEGTVHTCPAL</sequence>